<dbReference type="GO" id="GO:0004674">
    <property type="term" value="F:protein serine/threonine kinase activity"/>
    <property type="evidence" value="ECO:0007669"/>
    <property type="project" value="UniProtKB-EC"/>
</dbReference>
<feature type="domain" description="Protein kinase" evidence="7">
    <location>
        <begin position="1020"/>
        <end position="1293"/>
    </location>
</feature>
<dbReference type="InterPro" id="IPR051931">
    <property type="entry name" value="PAK3-like"/>
</dbReference>
<dbReference type="PROSITE" id="PS50108">
    <property type="entry name" value="CRIB"/>
    <property type="match status" value="1"/>
</dbReference>
<feature type="region of interest" description="Disordered" evidence="6">
    <location>
        <begin position="280"/>
        <end position="551"/>
    </location>
</feature>
<dbReference type="SMART" id="SM00219">
    <property type="entry name" value="TyrKc"/>
    <property type="match status" value="1"/>
</dbReference>
<dbReference type="Pfam" id="PF00069">
    <property type="entry name" value="Pkinase"/>
    <property type="match status" value="1"/>
</dbReference>
<reference evidence="10" key="1">
    <citation type="journal article" date="2017" name="Nat. Ecol. Evol.">
        <title>Genome expansion and lineage-specific genetic innovations in the forest pathogenic fungi Armillaria.</title>
        <authorList>
            <person name="Sipos G."/>
            <person name="Prasanna A.N."/>
            <person name="Walter M.C."/>
            <person name="O'Connor E."/>
            <person name="Balint B."/>
            <person name="Krizsan K."/>
            <person name="Kiss B."/>
            <person name="Hess J."/>
            <person name="Varga T."/>
            <person name="Slot J."/>
            <person name="Riley R."/>
            <person name="Boka B."/>
            <person name="Rigling D."/>
            <person name="Barry K."/>
            <person name="Lee J."/>
            <person name="Mihaltcheva S."/>
            <person name="LaButti K."/>
            <person name="Lipzen A."/>
            <person name="Waldron R."/>
            <person name="Moloney N.M."/>
            <person name="Sperisen C."/>
            <person name="Kredics L."/>
            <person name="Vagvoelgyi C."/>
            <person name="Patrignani A."/>
            <person name="Fitzpatrick D."/>
            <person name="Nagy I."/>
            <person name="Doyle S."/>
            <person name="Anderson J.B."/>
            <person name="Grigoriev I.V."/>
            <person name="Gueldener U."/>
            <person name="Muensterkoetter M."/>
            <person name="Nagy L.G."/>
        </authorList>
    </citation>
    <scope>NUCLEOTIDE SEQUENCE [LARGE SCALE GENOMIC DNA]</scope>
    <source>
        <strain evidence="10">C18/9</strain>
    </source>
</reference>
<feature type="compositionally biased region" description="Acidic residues" evidence="6">
    <location>
        <begin position="930"/>
        <end position="953"/>
    </location>
</feature>
<dbReference type="OrthoDB" id="248923at2759"/>
<sequence length="1325" mass="142849">MAKGRAGHTRHVTANSIFDPFYDDPLDPCATIRTTTSSSSVWFSASHRVLLVAIRRDRLLVTPVVRILLARPFPGTHARTSGYTRSSDAGDDERMASSSSSNINGGAKSSRFSTLKVFKLHKKEKEPSLPPPPPPKDSYYLNNRSLASLSPDSFSLPSSPLSPPFHYPFAPRKQSTFPHPNSSTMSLVSSSASAMSYTPEQGQHLVSKKSGFFRFTKRSPKSPSVKGSVKDETSTLQSFDSNDEGISMPWNFQHNMHVDESYAGLPPSWATKLQDAGYSEEEMAQIQEARRTAGTRSPASQYLFSDRPRSPANDTSSTCNTSVVARPTPRTTSLPRQYSDASLSKKNHQRASPSNGSTSSNHTTPSKSPPAPINICAKKPAPGSSRTRNNSAASSTSLSISISSEPHHPDVHESSPPVVASPAGADSGTPSTPPRRMLHVTNGSPSMQSPPPSYSKSLLTGNGYPVDKKDRTLFESPSHSTPPSSFPVPPLGTEPPRHRSQHSVESVASRDSSVSSHVRSSSSQSSAKEKRRSKRFTTLPPRLSLHAHEASDLSSWSEALISAIPSDLSSSDSGPASGSSAFATAGTEHSTAGSFLSRSSWRSSPSSERSMGARSDVGSNASSQLSAGRPTPPKRTPPSAPSSNRPSPPSRAIPPVVINDGLDEDEPSPSLPPQTAITSSLSPPYDVEPLSPASVQSWGEISGIISRNGKLSPDPKFSLPALSESHSPTLLLTPGTTSTKKVEEKVRSGWMDDDEDRGSFLSAEDGDRERDSNRYSSQSSASTMSTATVTAATVIRGAPVVERVAANVAERNKPAPLPNIGIREKREDNKGLLPSPTAADFMGVRSRSPVARHPGSPLSSHFGSEEGSGSGSSSSQSQENQTPTTDADPTLYWDEPSPDPNKTSFSPDPRVVLSRSDTFGGVHKEKELAAEEDDEDEDDDSNELDDSDEEEAEVEHVNLTAPRPTIVISSARASLAPVSLLASGGITPISPAQRYPGWLSEVVRPLEEFIDEPVDPREVYLDLQEIAEGESGSVYAATLADDKSHRLKLPPLIKAQDNDNAQNGIKTLVAIKSVAILPSGSEKLADLERELKLLKGLMHPNVLGLDALYVDLQEDSLWIRMELMERSLADVIGLVTEGLMLQERMMARFASDVLEALVYLQSHGIAHRDVRSDNLLLNSHGILKLTDFSNAIQTTSQSSTCSDPVGVLYWQAPEVRSGPYDPLKVDVWSLGATVWEMAEAEPPFFQTSEAEDRWPPLTHPEVYSPAFREFLRACSDPPATRPSPAELAKNPFINNSCGRPVIIQILSQCMAIEKIVQERELSPQP</sequence>
<dbReference type="PROSITE" id="PS50011">
    <property type="entry name" value="PROTEIN_KINASE_DOM"/>
    <property type="match status" value="1"/>
</dbReference>
<feature type="region of interest" description="Disordered" evidence="6">
    <location>
        <begin position="122"/>
        <end position="142"/>
    </location>
</feature>
<evidence type="ECO:0000256" key="1">
    <source>
        <dbReference type="ARBA" id="ARBA00008874"/>
    </source>
</evidence>
<name>A0A284RR27_ARMOS</name>
<feature type="compositionally biased region" description="Low complexity" evidence="6">
    <location>
        <begin position="96"/>
        <end position="108"/>
    </location>
</feature>
<dbReference type="InterPro" id="IPR020635">
    <property type="entry name" value="Tyr_kinase_cat_dom"/>
</dbReference>
<dbReference type="InterPro" id="IPR000095">
    <property type="entry name" value="CRIB_dom"/>
</dbReference>
<feature type="region of interest" description="Disordered" evidence="6">
    <location>
        <begin position="805"/>
        <end position="956"/>
    </location>
</feature>
<feature type="region of interest" description="Disordered" evidence="6">
    <location>
        <begin position="565"/>
        <end position="692"/>
    </location>
</feature>
<dbReference type="SUPFAM" id="SSF56112">
    <property type="entry name" value="Protein kinase-like (PK-like)"/>
    <property type="match status" value="1"/>
</dbReference>
<feature type="compositionally biased region" description="Low complexity" evidence="6">
    <location>
        <begin position="776"/>
        <end position="787"/>
    </location>
</feature>
<evidence type="ECO:0000256" key="2">
    <source>
        <dbReference type="ARBA" id="ARBA00022741"/>
    </source>
</evidence>
<dbReference type="InterPro" id="IPR000719">
    <property type="entry name" value="Prot_kinase_dom"/>
</dbReference>
<organism evidence="9 10">
    <name type="scientific">Armillaria ostoyae</name>
    <name type="common">Armillaria root rot fungus</name>
    <dbReference type="NCBI Taxonomy" id="47428"/>
    <lineage>
        <taxon>Eukaryota</taxon>
        <taxon>Fungi</taxon>
        <taxon>Dikarya</taxon>
        <taxon>Basidiomycota</taxon>
        <taxon>Agaricomycotina</taxon>
        <taxon>Agaricomycetes</taxon>
        <taxon>Agaricomycetidae</taxon>
        <taxon>Agaricales</taxon>
        <taxon>Marasmiineae</taxon>
        <taxon>Physalacriaceae</taxon>
        <taxon>Armillaria</taxon>
    </lineage>
</organism>
<feature type="compositionally biased region" description="Polar residues" evidence="6">
    <location>
        <begin position="294"/>
        <end position="303"/>
    </location>
</feature>
<dbReference type="GO" id="GO:0004713">
    <property type="term" value="F:protein tyrosine kinase activity"/>
    <property type="evidence" value="ECO:0007669"/>
    <property type="project" value="InterPro"/>
</dbReference>
<evidence type="ECO:0008006" key="11">
    <source>
        <dbReference type="Google" id="ProtNLM"/>
    </source>
</evidence>
<feature type="compositionally biased region" description="Low complexity" evidence="6">
    <location>
        <begin position="503"/>
        <end position="526"/>
    </location>
</feature>
<evidence type="ECO:0000256" key="4">
    <source>
        <dbReference type="ARBA" id="ARBA00047899"/>
    </source>
</evidence>
<comment type="catalytic activity">
    <reaction evidence="5">
        <text>L-seryl-[protein] + ATP = O-phospho-L-seryl-[protein] + ADP + H(+)</text>
        <dbReference type="Rhea" id="RHEA:17989"/>
        <dbReference type="Rhea" id="RHEA-COMP:9863"/>
        <dbReference type="Rhea" id="RHEA-COMP:11604"/>
        <dbReference type="ChEBI" id="CHEBI:15378"/>
        <dbReference type="ChEBI" id="CHEBI:29999"/>
        <dbReference type="ChEBI" id="CHEBI:30616"/>
        <dbReference type="ChEBI" id="CHEBI:83421"/>
        <dbReference type="ChEBI" id="CHEBI:456216"/>
        <dbReference type="EC" id="2.7.11.1"/>
    </reaction>
</comment>
<dbReference type="Gene3D" id="3.90.810.10">
    <property type="entry name" value="CRIB domain"/>
    <property type="match status" value="1"/>
</dbReference>
<protein>
    <recommendedName>
        <fullName evidence="11">Protein kinase domain-containing protein</fullName>
    </recommendedName>
</protein>
<dbReference type="Proteomes" id="UP000219338">
    <property type="component" value="Unassembled WGS sequence"/>
</dbReference>
<evidence type="ECO:0000256" key="3">
    <source>
        <dbReference type="ARBA" id="ARBA00022840"/>
    </source>
</evidence>
<feature type="compositionally biased region" description="Polar residues" evidence="6">
    <location>
        <begin position="617"/>
        <end position="626"/>
    </location>
</feature>
<gene>
    <name evidence="9" type="ORF">ARMOST_14614</name>
</gene>
<keyword evidence="10" id="KW-1185">Reference proteome</keyword>
<dbReference type="InterPro" id="IPR036936">
    <property type="entry name" value="CRIB_dom_sf"/>
</dbReference>
<feature type="compositionally biased region" description="Low complexity" evidence="6">
    <location>
        <begin position="727"/>
        <end position="739"/>
    </location>
</feature>
<feature type="compositionally biased region" description="Pro residues" evidence="6">
    <location>
        <begin position="630"/>
        <end position="652"/>
    </location>
</feature>
<proteinExistence type="inferred from homology"/>
<evidence type="ECO:0000256" key="5">
    <source>
        <dbReference type="ARBA" id="ARBA00048679"/>
    </source>
</evidence>
<feature type="region of interest" description="Disordered" evidence="6">
    <location>
        <begin position="78"/>
        <end position="108"/>
    </location>
</feature>
<keyword evidence="3" id="KW-0067">ATP-binding</keyword>
<accession>A0A284RR27</accession>
<evidence type="ECO:0000259" key="8">
    <source>
        <dbReference type="PROSITE" id="PS50108"/>
    </source>
</evidence>
<dbReference type="Pfam" id="PF00786">
    <property type="entry name" value="PBD"/>
    <property type="match status" value="1"/>
</dbReference>
<dbReference type="InterPro" id="IPR011009">
    <property type="entry name" value="Kinase-like_dom_sf"/>
</dbReference>
<evidence type="ECO:0000256" key="6">
    <source>
        <dbReference type="SAM" id="MobiDB-lite"/>
    </source>
</evidence>
<feature type="compositionally biased region" description="Polar residues" evidence="6">
    <location>
        <begin position="673"/>
        <end position="682"/>
    </location>
</feature>
<dbReference type="PANTHER" id="PTHR45832:SF22">
    <property type="entry name" value="SERINE_THREONINE-PROTEIN KINASE SAMKA-RELATED"/>
    <property type="match status" value="1"/>
</dbReference>
<feature type="compositionally biased region" description="Low complexity" evidence="6">
    <location>
        <begin position="594"/>
        <end position="615"/>
    </location>
</feature>
<dbReference type="PANTHER" id="PTHR45832">
    <property type="entry name" value="SERINE/THREONINE-PROTEIN KINASE SAMKA-RELATED-RELATED"/>
    <property type="match status" value="1"/>
</dbReference>
<feature type="compositionally biased region" description="Pro residues" evidence="6">
    <location>
        <begin position="484"/>
        <end position="493"/>
    </location>
</feature>
<comment type="catalytic activity">
    <reaction evidence="4">
        <text>L-threonyl-[protein] + ATP = O-phospho-L-threonyl-[protein] + ADP + H(+)</text>
        <dbReference type="Rhea" id="RHEA:46608"/>
        <dbReference type="Rhea" id="RHEA-COMP:11060"/>
        <dbReference type="Rhea" id="RHEA-COMP:11605"/>
        <dbReference type="ChEBI" id="CHEBI:15378"/>
        <dbReference type="ChEBI" id="CHEBI:30013"/>
        <dbReference type="ChEBI" id="CHEBI:30616"/>
        <dbReference type="ChEBI" id="CHEBI:61977"/>
        <dbReference type="ChEBI" id="CHEBI:456216"/>
        <dbReference type="EC" id="2.7.11.1"/>
    </reaction>
</comment>
<feature type="region of interest" description="Disordered" evidence="6">
    <location>
        <begin position="217"/>
        <end position="242"/>
    </location>
</feature>
<dbReference type="OMA" id="APINICA"/>
<comment type="similarity">
    <text evidence="1">Belongs to the protein kinase superfamily. STE Ser/Thr protein kinase family. STE20 subfamily.</text>
</comment>
<feature type="domain" description="CRIB" evidence="8">
    <location>
        <begin position="246"/>
        <end position="259"/>
    </location>
</feature>
<keyword evidence="2" id="KW-0547">Nucleotide-binding</keyword>
<dbReference type="Gene3D" id="1.10.510.10">
    <property type="entry name" value="Transferase(Phosphotransferase) domain 1"/>
    <property type="match status" value="1"/>
</dbReference>
<feature type="compositionally biased region" description="Polar residues" evidence="6">
    <location>
        <begin position="78"/>
        <end position="87"/>
    </location>
</feature>
<evidence type="ECO:0000313" key="9">
    <source>
        <dbReference type="EMBL" id="SJL11211.1"/>
    </source>
</evidence>
<feature type="compositionally biased region" description="Low complexity" evidence="6">
    <location>
        <begin position="565"/>
        <end position="581"/>
    </location>
</feature>
<feature type="compositionally biased region" description="Low complexity" evidence="6">
    <location>
        <begin position="384"/>
        <end position="404"/>
    </location>
</feature>
<feature type="compositionally biased region" description="Polar residues" evidence="6">
    <location>
        <begin position="312"/>
        <end position="366"/>
    </location>
</feature>
<evidence type="ECO:0000313" key="10">
    <source>
        <dbReference type="Proteomes" id="UP000219338"/>
    </source>
</evidence>
<dbReference type="STRING" id="47428.A0A284RR27"/>
<feature type="compositionally biased region" description="Low complexity" evidence="6">
    <location>
        <begin position="865"/>
        <end position="879"/>
    </location>
</feature>
<dbReference type="EMBL" id="FUEG01000013">
    <property type="protein sequence ID" value="SJL11211.1"/>
    <property type="molecule type" value="Genomic_DNA"/>
</dbReference>
<dbReference type="GO" id="GO:0005524">
    <property type="term" value="F:ATP binding"/>
    <property type="evidence" value="ECO:0007669"/>
    <property type="project" value="UniProtKB-KW"/>
</dbReference>
<dbReference type="GO" id="GO:0106310">
    <property type="term" value="F:protein serine kinase activity"/>
    <property type="evidence" value="ECO:0007669"/>
    <property type="project" value="RHEA"/>
</dbReference>
<feature type="region of interest" description="Disordered" evidence="6">
    <location>
        <begin position="708"/>
        <end position="787"/>
    </location>
</feature>
<evidence type="ECO:0000259" key="7">
    <source>
        <dbReference type="PROSITE" id="PS50011"/>
    </source>
</evidence>